<dbReference type="EMBL" id="KF483846">
    <property type="protein sequence ID" value="AHC55137.1"/>
    <property type="molecule type" value="Genomic_DNA"/>
</dbReference>
<name>V9SHA2_9VIRU</name>
<evidence type="ECO:0000313" key="2">
    <source>
        <dbReference type="Proteomes" id="UP000232615"/>
    </source>
</evidence>
<reference evidence="1 2" key="1">
    <citation type="journal article" date="2014" name="Arch. Virol.">
        <title>Complete genome sequence of Tunisvirus, a new member of the proposed family Marseilleviridae.</title>
        <authorList>
            <person name="Aherfi S."/>
            <person name="Boughalmi M."/>
            <person name="Pagnier I."/>
            <person name="Fournous G."/>
            <person name="La Scola B."/>
            <person name="Raoult D."/>
            <person name="Colson P."/>
        </authorList>
    </citation>
    <scope>NUCLEOTIDE SEQUENCE [LARGE SCALE GENOMIC DNA]</scope>
    <source>
        <strain evidence="1 2">U484</strain>
    </source>
</reference>
<proteinExistence type="predicted"/>
<evidence type="ECO:0000313" key="1">
    <source>
        <dbReference type="EMBL" id="AHC55137.1"/>
    </source>
</evidence>
<keyword evidence="2" id="KW-1185">Reference proteome</keyword>
<sequence>MKSAITVVYGEFSKETDIHADACKVVGFGHRYECKAVPRVLKDGTRVEDLIPTHPIYHHQVEILKTYGDGHYTISCKTVQNHRVCETIRTYKNNKMPVKFISKKTRSGEKTITETVTFTSHNSFTYVAERSDMTEEEVVSDGLTQKVVREYVDGRPPRTFERKDGKYQETSKNPGYKRPVRVFLLNTGGTQ</sequence>
<dbReference type="Proteomes" id="UP000232615">
    <property type="component" value="Segment"/>
</dbReference>
<accession>V9SHA2</accession>
<organism evidence="1 2">
    <name type="scientific">Tunisvirus fontaine2</name>
    <dbReference type="NCBI Taxonomy" id="1421067"/>
    <lineage>
        <taxon>Viruses</taxon>
        <taxon>Varidnaviria</taxon>
        <taxon>Bamfordvirae</taxon>
        <taxon>Nucleocytoviricota</taxon>
        <taxon>Megaviricetes</taxon>
        <taxon>Pimascovirales</taxon>
        <taxon>Pimascovirales incertae sedis</taxon>
        <taxon>Marseilleviridae</taxon>
        <taxon>Losannavirus</taxon>
        <taxon>Losannavirus tunisense</taxon>
    </lineage>
</organism>
<gene>
    <name evidence="1" type="ORF">TNS_ORF419</name>
</gene>
<protein>
    <submittedName>
        <fullName evidence="1">Uncharacterized protein</fullName>
    </submittedName>
</protein>